<dbReference type="PANTHER" id="PTHR24291:SF39">
    <property type="entry name" value="CYTOCHROME P450 4A11-RELATED"/>
    <property type="match status" value="1"/>
</dbReference>
<organism evidence="10 11">
    <name type="scientific">Sus scrofa</name>
    <name type="common">Pig</name>
    <dbReference type="NCBI Taxonomy" id="9823"/>
    <lineage>
        <taxon>Eukaryota</taxon>
        <taxon>Metazoa</taxon>
        <taxon>Chordata</taxon>
        <taxon>Craniata</taxon>
        <taxon>Vertebrata</taxon>
        <taxon>Euteleostomi</taxon>
        <taxon>Mammalia</taxon>
        <taxon>Eutheria</taxon>
        <taxon>Laurasiatheria</taxon>
        <taxon>Artiodactyla</taxon>
        <taxon>Suina</taxon>
        <taxon>Suidae</taxon>
        <taxon>Sus</taxon>
    </lineage>
</organism>
<keyword evidence="3" id="KW-0349">Heme</keyword>
<evidence type="ECO:0000256" key="6">
    <source>
        <dbReference type="ARBA" id="ARBA00023002"/>
    </source>
</evidence>
<evidence type="ECO:0000256" key="3">
    <source>
        <dbReference type="ARBA" id="ARBA00022617"/>
    </source>
</evidence>
<evidence type="ECO:0000256" key="4">
    <source>
        <dbReference type="ARBA" id="ARBA00022723"/>
    </source>
</evidence>
<keyword evidence="6" id="KW-0560">Oxidoreductase</keyword>
<evidence type="ECO:0000256" key="2">
    <source>
        <dbReference type="ARBA" id="ARBA00010617"/>
    </source>
</evidence>
<keyword evidence="4" id="KW-0479">Metal-binding</keyword>
<dbReference type="InterPro" id="IPR001128">
    <property type="entry name" value="Cyt_P450"/>
</dbReference>
<evidence type="ECO:0000256" key="9">
    <source>
        <dbReference type="ARBA" id="ARBA00023136"/>
    </source>
</evidence>
<evidence type="ECO:0000256" key="7">
    <source>
        <dbReference type="ARBA" id="ARBA00023004"/>
    </source>
</evidence>
<evidence type="ECO:0000313" key="10">
    <source>
        <dbReference type="Ensembl" id="ENSSSCP00060003191.1"/>
    </source>
</evidence>
<dbReference type="Proteomes" id="UP000694723">
    <property type="component" value="Unplaced"/>
</dbReference>
<dbReference type="SUPFAM" id="SSF48264">
    <property type="entry name" value="Cytochrome P450"/>
    <property type="match status" value="1"/>
</dbReference>
<dbReference type="Gene3D" id="1.10.630.10">
    <property type="entry name" value="Cytochrome P450"/>
    <property type="match status" value="2"/>
</dbReference>
<accession>A0A8D1SLF6</accession>
<keyword evidence="9" id="KW-0472">Membrane</keyword>
<reference evidence="10" key="1">
    <citation type="submission" date="2025-08" db="UniProtKB">
        <authorList>
            <consortium name="Ensembl"/>
        </authorList>
    </citation>
    <scope>IDENTIFICATION</scope>
</reference>
<dbReference type="PANTHER" id="PTHR24291">
    <property type="entry name" value="CYTOCHROME P450 FAMILY 4"/>
    <property type="match status" value="1"/>
</dbReference>
<proteinExistence type="inferred from homology"/>
<evidence type="ECO:0000256" key="8">
    <source>
        <dbReference type="ARBA" id="ARBA00023033"/>
    </source>
</evidence>
<keyword evidence="7" id="KW-0408">Iron</keyword>
<keyword evidence="8" id="KW-0503">Monooxygenase</keyword>
<comment type="subcellular location">
    <subcellularLocation>
        <location evidence="1">Endoplasmic reticulum membrane</location>
    </subcellularLocation>
</comment>
<dbReference type="PRINTS" id="PR00385">
    <property type="entry name" value="P450"/>
</dbReference>
<keyword evidence="5" id="KW-0256">Endoplasmic reticulum</keyword>
<dbReference type="InterPro" id="IPR050196">
    <property type="entry name" value="Cytochrome_P450_Monoox"/>
</dbReference>
<dbReference type="Ensembl" id="ENSSSCT00060008686.1">
    <property type="protein sequence ID" value="ENSSSCP00060003191.1"/>
    <property type="gene ID" value="ENSSSCG00060006792.1"/>
</dbReference>
<dbReference type="AlphaFoldDB" id="A0A8D1SLF6"/>
<dbReference type="InterPro" id="IPR002401">
    <property type="entry name" value="Cyt_P450_E_grp-I"/>
</dbReference>
<dbReference type="PRINTS" id="PR00463">
    <property type="entry name" value="EP450I"/>
</dbReference>
<dbReference type="GO" id="GO:0005789">
    <property type="term" value="C:endoplasmic reticulum membrane"/>
    <property type="evidence" value="ECO:0007669"/>
    <property type="project" value="UniProtKB-SubCell"/>
</dbReference>
<dbReference type="GO" id="GO:0016712">
    <property type="term" value="F:oxidoreductase activity, acting on paired donors, with incorporation or reduction of molecular oxygen, reduced flavin or flavoprotein as one donor, and incorporation of one atom of oxygen"/>
    <property type="evidence" value="ECO:0007669"/>
    <property type="project" value="UniProtKB-ARBA"/>
</dbReference>
<name>A0A8D1SLF6_PIG</name>
<evidence type="ECO:0000256" key="5">
    <source>
        <dbReference type="ARBA" id="ARBA00022824"/>
    </source>
</evidence>
<dbReference type="GO" id="GO:0005506">
    <property type="term" value="F:iron ion binding"/>
    <property type="evidence" value="ECO:0007669"/>
    <property type="project" value="InterPro"/>
</dbReference>
<dbReference type="Pfam" id="PF00067">
    <property type="entry name" value="p450"/>
    <property type="match status" value="2"/>
</dbReference>
<dbReference type="InterPro" id="IPR036396">
    <property type="entry name" value="Cyt_P450_sf"/>
</dbReference>
<evidence type="ECO:0000256" key="1">
    <source>
        <dbReference type="ARBA" id="ARBA00004586"/>
    </source>
</evidence>
<comment type="similarity">
    <text evidence="2">Belongs to the cytochrome P450 family.</text>
</comment>
<protein>
    <submittedName>
        <fullName evidence="10">Uncharacterized protein</fullName>
    </submittedName>
</protein>
<dbReference type="GO" id="GO:0006629">
    <property type="term" value="P:lipid metabolic process"/>
    <property type="evidence" value="ECO:0007669"/>
    <property type="project" value="UniProtKB-ARBA"/>
</dbReference>
<evidence type="ECO:0000313" key="11">
    <source>
        <dbReference type="Proteomes" id="UP000694723"/>
    </source>
</evidence>
<dbReference type="GO" id="GO:0020037">
    <property type="term" value="F:heme binding"/>
    <property type="evidence" value="ECO:0007669"/>
    <property type="project" value="InterPro"/>
</dbReference>
<sequence>MTVPALASASGLLQVASLLGLLLLLLKAAQLYLHRQWLLKALQQFPSPPSHWLYGHSREFQEESELPPLLKRVEKYPSACARWLWGTRAMVLVYDPDYMKVVLARSGCGLLLLNGQTWFQRRRMLTPAFHYDILKPYVGLMAKSVQVMLDKWEQLVAQDPRLEIVGPVSLMTLDTIMKCAFSHQGSAQTDGDSQSYIQAIWDLKNLIFSRLRSAFLQNDIIYRLSPEGRQCQRACQKVHQHTDRVIQLRKTHLQKEGEMENVKKKRHLDFLDILLFARMENGNSLSDTDVRAEVDTFMAAGHDSTASGISWVLYALASNPEHQQRCREEIQGLLGDGTSITWDHLDQMPYTPMCIKEALRLYPPVPSVGRELSKPITFPDGRSLPAGMSDVGLRVPECPLSGQRSGARAGPAQNRNCIGKQFAMNEMKVVVALTLLRFELAPDPSRIPVPIQGIVLKSKNGIHLKLRKIP</sequence>